<dbReference type="GO" id="GO:0003677">
    <property type="term" value="F:DNA binding"/>
    <property type="evidence" value="ECO:0007669"/>
    <property type="project" value="UniProtKB-KW"/>
</dbReference>
<dbReference type="InterPro" id="IPR014710">
    <property type="entry name" value="RmlC-like_jellyroll"/>
</dbReference>
<dbReference type="GO" id="GO:0003700">
    <property type="term" value="F:DNA-binding transcription factor activity"/>
    <property type="evidence" value="ECO:0007669"/>
    <property type="project" value="TreeGrafter"/>
</dbReference>
<evidence type="ECO:0000259" key="2">
    <source>
        <dbReference type="PROSITE" id="PS50943"/>
    </source>
</evidence>
<dbReference type="SUPFAM" id="SSF47413">
    <property type="entry name" value="lambda repressor-like DNA-binding domains"/>
    <property type="match status" value="1"/>
</dbReference>
<accession>A0A238LCN3</accession>
<dbReference type="InterPro" id="IPR050807">
    <property type="entry name" value="TransReg_Diox_bact_type"/>
</dbReference>
<protein>
    <submittedName>
        <fullName evidence="3">Anaerobic benzoate catabolism transcriptional regulator</fullName>
    </submittedName>
</protein>
<dbReference type="RefSeq" id="WP_370739304.1">
    <property type="nucleotide sequence ID" value="NZ_FXZK01000002.1"/>
</dbReference>
<organism evidence="3 4">
    <name type="scientific">Flavimaricola marinus</name>
    <dbReference type="NCBI Taxonomy" id="1819565"/>
    <lineage>
        <taxon>Bacteria</taxon>
        <taxon>Pseudomonadati</taxon>
        <taxon>Pseudomonadota</taxon>
        <taxon>Alphaproteobacteria</taxon>
        <taxon>Rhodobacterales</taxon>
        <taxon>Paracoccaceae</taxon>
        <taxon>Flavimaricola</taxon>
    </lineage>
</organism>
<dbReference type="EMBL" id="FXZK01000002">
    <property type="protein sequence ID" value="SMY07323.1"/>
    <property type="molecule type" value="Genomic_DNA"/>
</dbReference>
<feature type="domain" description="HTH cro/C1-type" evidence="2">
    <location>
        <begin position="15"/>
        <end position="69"/>
    </location>
</feature>
<name>A0A238LCN3_9RHOB</name>
<dbReference type="InterPro" id="IPR001387">
    <property type="entry name" value="Cro/C1-type_HTH"/>
</dbReference>
<dbReference type="PANTHER" id="PTHR46797:SF1">
    <property type="entry name" value="METHYLPHOSPHONATE SYNTHASE"/>
    <property type="match status" value="1"/>
</dbReference>
<dbReference type="CDD" id="cd00093">
    <property type="entry name" value="HTH_XRE"/>
    <property type="match status" value="1"/>
</dbReference>
<dbReference type="PANTHER" id="PTHR46797">
    <property type="entry name" value="HTH-TYPE TRANSCRIPTIONAL REGULATOR"/>
    <property type="match status" value="1"/>
</dbReference>
<dbReference type="InterPro" id="IPR013096">
    <property type="entry name" value="Cupin_2"/>
</dbReference>
<dbReference type="PROSITE" id="PS50943">
    <property type="entry name" value="HTH_CROC1"/>
    <property type="match status" value="1"/>
</dbReference>
<dbReference type="CDD" id="cd02209">
    <property type="entry name" value="cupin_XRE_C"/>
    <property type="match status" value="1"/>
</dbReference>
<dbReference type="InterPro" id="IPR011051">
    <property type="entry name" value="RmlC_Cupin_sf"/>
</dbReference>
<gene>
    <name evidence="3" type="ORF">LOM8899_01456</name>
</gene>
<reference evidence="3 4" key="1">
    <citation type="submission" date="2017-05" db="EMBL/GenBank/DDBJ databases">
        <authorList>
            <person name="Song R."/>
            <person name="Chenine A.L."/>
            <person name="Ruprecht R.M."/>
        </authorList>
    </citation>
    <scope>NUCLEOTIDE SEQUENCE [LARGE SCALE GENOMIC DNA]</scope>
    <source>
        <strain evidence="3 4">CECT 8899</strain>
    </source>
</reference>
<keyword evidence="1" id="KW-0238">DNA-binding</keyword>
<dbReference type="GO" id="GO:0005829">
    <property type="term" value="C:cytosol"/>
    <property type="evidence" value="ECO:0007669"/>
    <property type="project" value="TreeGrafter"/>
</dbReference>
<dbReference type="SUPFAM" id="SSF51182">
    <property type="entry name" value="RmlC-like cupins"/>
    <property type="match status" value="1"/>
</dbReference>
<dbReference type="Pfam" id="PF07883">
    <property type="entry name" value="Cupin_2"/>
    <property type="match status" value="1"/>
</dbReference>
<dbReference type="InterPro" id="IPR010982">
    <property type="entry name" value="Lambda_DNA-bd_dom_sf"/>
</dbReference>
<sequence>MESNDVILSRLPARLKEARQAKGLSLEAVSRLSGVSRSMVSQIERGESSPTIATLWNLTNALQVDFAGLLESRLDRRIETLRSEAVPTIENHGSGCTIRILSPPQDVGKHEVYELRFEQDGVLDSQPHAQGTKEHLTVIEGKITVTSGDAVDQLSKGDTARYAADVVHRLRADVPARAFLVVNRVPGAIQ</sequence>
<dbReference type="Gene3D" id="1.10.260.40">
    <property type="entry name" value="lambda repressor-like DNA-binding domains"/>
    <property type="match status" value="1"/>
</dbReference>
<proteinExistence type="predicted"/>
<evidence type="ECO:0000256" key="1">
    <source>
        <dbReference type="ARBA" id="ARBA00023125"/>
    </source>
</evidence>
<keyword evidence="4" id="KW-1185">Reference proteome</keyword>
<evidence type="ECO:0000313" key="3">
    <source>
        <dbReference type="EMBL" id="SMY07323.1"/>
    </source>
</evidence>
<dbReference type="Gene3D" id="2.60.120.10">
    <property type="entry name" value="Jelly Rolls"/>
    <property type="match status" value="1"/>
</dbReference>
<dbReference type="AlphaFoldDB" id="A0A238LCN3"/>
<dbReference type="SMART" id="SM00530">
    <property type="entry name" value="HTH_XRE"/>
    <property type="match status" value="1"/>
</dbReference>
<dbReference type="Pfam" id="PF01381">
    <property type="entry name" value="HTH_3"/>
    <property type="match status" value="1"/>
</dbReference>
<evidence type="ECO:0000313" key="4">
    <source>
        <dbReference type="Proteomes" id="UP000201613"/>
    </source>
</evidence>
<dbReference type="Proteomes" id="UP000201613">
    <property type="component" value="Unassembled WGS sequence"/>
</dbReference>